<feature type="compositionally biased region" description="Acidic residues" evidence="1">
    <location>
        <begin position="310"/>
        <end position="327"/>
    </location>
</feature>
<feature type="compositionally biased region" description="Low complexity" evidence="1">
    <location>
        <begin position="71"/>
        <end position="82"/>
    </location>
</feature>
<evidence type="ECO:0000313" key="2">
    <source>
        <dbReference type="EMBL" id="KAK4062023.1"/>
    </source>
</evidence>
<evidence type="ECO:0000256" key="1">
    <source>
        <dbReference type="SAM" id="MobiDB-lite"/>
    </source>
</evidence>
<dbReference type="Proteomes" id="UP001273209">
    <property type="component" value="Unassembled WGS sequence"/>
</dbReference>
<proteinExistence type="predicted"/>
<dbReference type="GeneID" id="87914017"/>
<sequence>MQSYFGEPMASQASLSTRWNRYCENLYIKPSRGPTTQHAGMAMRVVKPSSANNSPRSSAAKSRRRTIVNDSQTSQTARRQQQVLDYLSGSQLSQPVLPGSQRRPVSWHPSMNMQSPQDEYLQTPSFDWLPSTMQHAQYTNYHSTSQPSPPMVSYSNNTSPSPTFSPPSPTYMGAETMTTQPVDEWQLAACYPNMNDDRFAMSTLNSAVDAYSLGYIETSPPTPSSYIPTQPLQTAVPEAAIQVLDEPEEEGEILIGMGLYDTPGKYEEDPHLNNYRSTVSSLLGSSVRPREPTGKGLKLEETWEPPKSDNEEDEEEEEEEEEDEDDN</sequence>
<gene>
    <name evidence="2" type="ORF">Triagg1_10080</name>
</gene>
<protein>
    <submittedName>
        <fullName evidence="2">Uncharacterized protein</fullName>
    </submittedName>
</protein>
<keyword evidence="3" id="KW-1185">Reference proteome</keyword>
<feature type="region of interest" description="Disordered" evidence="1">
    <location>
        <begin position="45"/>
        <end position="124"/>
    </location>
</feature>
<feature type="region of interest" description="Disordered" evidence="1">
    <location>
        <begin position="281"/>
        <end position="327"/>
    </location>
</feature>
<feature type="compositionally biased region" description="Basic and acidic residues" evidence="1">
    <location>
        <begin position="288"/>
        <end position="309"/>
    </location>
</feature>
<dbReference type="RefSeq" id="XP_062750919.1">
    <property type="nucleotide sequence ID" value="XM_062894112.1"/>
</dbReference>
<reference evidence="2" key="1">
    <citation type="submission" date="2023-11" db="EMBL/GenBank/DDBJ databases">
        <title>The genome sequences of three competitors of mushroom-forming fungi.</title>
        <authorList>
            <person name="Beijen E."/>
            <person name="Ohm R.A."/>
        </authorList>
    </citation>
    <scope>NUCLEOTIDE SEQUENCE</scope>
    <source>
        <strain evidence="2">CBS 100526</strain>
    </source>
</reference>
<feature type="compositionally biased region" description="Polar residues" evidence="1">
    <location>
        <begin position="109"/>
        <end position="124"/>
    </location>
</feature>
<feature type="compositionally biased region" description="Low complexity" evidence="1">
    <location>
        <begin position="153"/>
        <end position="162"/>
    </location>
</feature>
<feature type="region of interest" description="Disordered" evidence="1">
    <location>
        <begin position="140"/>
        <end position="168"/>
    </location>
</feature>
<feature type="compositionally biased region" description="Low complexity" evidence="1">
    <location>
        <begin position="47"/>
        <end position="60"/>
    </location>
</feature>
<evidence type="ECO:0000313" key="3">
    <source>
        <dbReference type="Proteomes" id="UP001273209"/>
    </source>
</evidence>
<accession>A0AAE1LYE2</accession>
<dbReference type="EMBL" id="JAWRVG010000065">
    <property type="protein sequence ID" value="KAK4062023.1"/>
    <property type="molecule type" value="Genomic_DNA"/>
</dbReference>
<organism evidence="2 3">
    <name type="scientific">Trichoderma aggressivum f. europaeum</name>
    <dbReference type="NCBI Taxonomy" id="173218"/>
    <lineage>
        <taxon>Eukaryota</taxon>
        <taxon>Fungi</taxon>
        <taxon>Dikarya</taxon>
        <taxon>Ascomycota</taxon>
        <taxon>Pezizomycotina</taxon>
        <taxon>Sordariomycetes</taxon>
        <taxon>Hypocreomycetidae</taxon>
        <taxon>Hypocreales</taxon>
        <taxon>Hypocreaceae</taxon>
        <taxon>Trichoderma</taxon>
    </lineage>
</organism>
<name>A0AAE1LYE2_9HYPO</name>
<dbReference type="AlphaFoldDB" id="A0AAE1LYE2"/>
<comment type="caution">
    <text evidence="2">The sequence shown here is derived from an EMBL/GenBank/DDBJ whole genome shotgun (WGS) entry which is preliminary data.</text>
</comment>